<organism evidence="1">
    <name type="scientific">Lepeophtheirus salmonis</name>
    <name type="common">Salmon louse</name>
    <name type="synonym">Caligus salmonis</name>
    <dbReference type="NCBI Taxonomy" id="72036"/>
    <lineage>
        <taxon>Eukaryota</taxon>
        <taxon>Metazoa</taxon>
        <taxon>Ecdysozoa</taxon>
        <taxon>Arthropoda</taxon>
        <taxon>Crustacea</taxon>
        <taxon>Multicrustacea</taxon>
        <taxon>Hexanauplia</taxon>
        <taxon>Copepoda</taxon>
        <taxon>Siphonostomatoida</taxon>
        <taxon>Caligidae</taxon>
        <taxon>Lepeophtheirus</taxon>
    </lineage>
</organism>
<protein>
    <submittedName>
        <fullName evidence="1">Uncharacterized protein</fullName>
    </submittedName>
</protein>
<accession>A0A0K2TY43</accession>
<reference evidence="1" key="1">
    <citation type="submission" date="2014-05" db="EMBL/GenBank/DDBJ databases">
        <authorList>
            <person name="Chronopoulou M."/>
        </authorList>
    </citation>
    <scope>NUCLEOTIDE SEQUENCE</scope>
    <source>
        <tissue evidence="1">Whole organism</tissue>
    </source>
</reference>
<name>A0A0K2TY43_LEPSM</name>
<proteinExistence type="predicted"/>
<dbReference type="AlphaFoldDB" id="A0A0K2TY43"/>
<feature type="non-terminal residue" evidence="1">
    <location>
        <position position="1"/>
    </location>
</feature>
<evidence type="ECO:0000313" key="1">
    <source>
        <dbReference type="EMBL" id="CDW30632.1"/>
    </source>
</evidence>
<dbReference type="EMBL" id="HACA01013271">
    <property type="protein sequence ID" value="CDW30632.1"/>
    <property type="molecule type" value="Transcribed_RNA"/>
</dbReference>
<sequence>LTPFMRFLLHIFKSNLSNIIIKMMYFLHFSPTEISRF</sequence>